<accession>A0ABR4EBE9</accession>
<organism evidence="1 2">
    <name type="scientific">Diaporthe vaccinii</name>
    <dbReference type="NCBI Taxonomy" id="105482"/>
    <lineage>
        <taxon>Eukaryota</taxon>
        <taxon>Fungi</taxon>
        <taxon>Dikarya</taxon>
        <taxon>Ascomycota</taxon>
        <taxon>Pezizomycotina</taxon>
        <taxon>Sordariomycetes</taxon>
        <taxon>Sordariomycetidae</taxon>
        <taxon>Diaporthales</taxon>
        <taxon>Diaporthaceae</taxon>
        <taxon>Diaporthe</taxon>
        <taxon>Diaporthe eres species complex</taxon>
    </lineage>
</organism>
<reference evidence="1 2" key="1">
    <citation type="submission" date="2024-03" db="EMBL/GenBank/DDBJ databases">
        <title>A high-quality draft genome sequence of Diaporthe vaccinii, a causative agent of upright dieback and viscid rot disease in cranberry plants.</title>
        <authorList>
            <person name="Sarrasin M."/>
            <person name="Lang B.F."/>
            <person name="Burger G."/>
        </authorList>
    </citation>
    <scope>NUCLEOTIDE SEQUENCE [LARGE SCALE GENOMIC DNA]</scope>
    <source>
        <strain evidence="1 2">IS7</strain>
    </source>
</reference>
<protein>
    <submittedName>
        <fullName evidence="1">Uncharacterized protein</fullName>
    </submittedName>
</protein>
<evidence type="ECO:0000313" key="2">
    <source>
        <dbReference type="Proteomes" id="UP001600888"/>
    </source>
</evidence>
<proteinExistence type="predicted"/>
<gene>
    <name evidence="1" type="ORF">FJTKL_13135</name>
</gene>
<name>A0ABR4EBE9_9PEZI</name>
<sequence>MSTCNARLSSQSPGQILHPARFSLVDFDFSAAAAAEAFKLDSRPIVRLMGAPLARAGPLPLINCLQNPQALAGAWSACRDGRGGAVEVPVVATVIESRTVSDLAALFSSTSGFGGHATTI</sequence>
<comment type="caution">
    <text evidence="1">The sequence shown here is derived from an EMBL/GenBank/DDBJ whole genome shotgun (WGS) entry which is preliminary data.</text>
</comment>
<dbReference type="EMBL" id="JBAWTH010000072">
    <property type="protein sequence ID" value="KAL2279764.1"/>
    <property type="molecule type" value="Genomic_DNA"/>
</dbReference>
<dbReference type="Proteomes" id="UP001600888">
    <property type="component" value="Unassembled WGS sequence"/>
</dbReference>
<evidence type="ECO:0000313" key="1">
    <source>
        <dbReference type="EMBL" id="KAL2279764.1"/>
    </source>
</evidence>
<keyword evidence="2" id="KW-1185">Reference proteome</keyword>